<dbReference type="Proteomes" id="UP000324832">
    <property type="component" value="Unassembled WGS sequence"/>
</dbReference>
<keyword evidence="2" id="KW-1185">Reference proteome</keyword>
<name>A0A5E4QI55_9NEOP</name>
<gene>
    <name evidence="1" type="ORF">LSINAPIS_LOCUS8375</name>
</gene>
<organism evidence="1 2">
    <name type="scientific">Leptidea sinapis</name>
    <dbReference type="NCBI Taxonomy" id="189913"/>
    <lineage>
        <taxon>Eukaryota</taxon>
        <taxon>Metazoa</taxon>
        <taxon>Ecdysozoa</taxon>
        <taxon>Arthropoda</taxon>
        <taxon>Hexapoda</taxon>
        <taxon>Insecta</taxon>
        <taxon>Pterygota</taxon>
        <taxon>Neoptera</taxon>
        <taxon>Endopterygota</taxon>
        <taxon>Lepidoptera</taxon>
        <taxon>Glossata</taxon>
        <taxon>Ditrysia</taxon>
        <taxon>Papilionoidea</taxon>
        <taxon>Pieridae</taxon>
        <taxon>Dismorphiinae</taxon>
        <taxon>Leptidea</taxon>
    </lineage>
</organism>
<accession>A0A5E4QI55</accession>
<sequence>MYCTEISYQYQGTDCPETKSTFPPSTISLAGDHATQMKTCSAILAPHPDAVQFVPSASSFPGLTKVALAILTPSSFNFFDNFMTATSQSKLVFFPGLLYFSCTV</sequence>
<proteinExistence type="predicted"/>
<protein>
    <submittedName>
        <fullName evidence="1">Uncharacterized protein</fullName>
    </submittedName>
</protein>
<reference evidence="1 2" key="1">
    <citation type="submission" date="2017-07" db="EMBL/GenBank/DDBJ databases">
        <authorList>
            <person name="Talla V."/>
            <person name="Backstrom N."/>
        </authorList>
    </citation>
    <scope>NUCLEOTIDE SEQUENCE [LARGE SCALE GENOMIC DNA]</scope>
</reference>
<dbReference type="AlphaFoldDB" id="A0A5E4QI55"/>
<evidence type="ECO:0000313" key="2">
    <source>
        <dbReference type="Proteomes" id="UP000324832"/>
    </source>
</evidence>
<dbReference type="EMBL" id="FZQP02002968">
    <property type="protein sequence ID" value="VVC96991.1"/>
    <property type="molecule type" value="Genomic_DNA"/>
</dbReference>
<evidence type="ECO:0000313" key="1">
    <source>
        <dbReference type="EMBL" id="VVC96991.1"/>
    </source>
</evidence>